<dbReference type="InterPro" id="IPR012341">
    <property type="entry name" value="6hp_glycosidase-like_sf"/>
</dbReference>
<dbReference type="Gene3D" id="1.50.10.10">
    <property type="match status" value="1"/>
</dbReference>
<feature type="chain" id="PRO_5018588278" evidence="4">
    <location>
        <begin position="22"/>
        <end position="454"/>
    </location>
</feature>
<dbReference type="EMBL" id="SACJ01000015">
    <property type="protein sequence ID" value="RVT71741.1"/>
    <property type="molecule type" value="Genomic_DNA"/>
</dbReference>
<gene>
    <name evidence="6" type="ORF">EOD40_16715</name>
</gene>
<dbReference type="Pfam" id="PF22422">
    <property type="entry name" value="MGH1-like_GH"/>
    <property type="match status" value="1"/>
</dbReference>
<dbReference type="InterPro" id="IPR004888">
    <property type="entry name" value="Glycoside_hydrolase_63"/>
</dbReference>
<evidence type="ECO:0000256" key="3">
    <source>
        <dbReference type="ARBA" id="ARBA00023295"/>
    </source>
</evidence>
<keyword evidence="2 6" id="KW-0378">Hydrolase</keyword>
<evidence type="ECO:0000256" key="4">
    <source>
        <dbReference type="SAM" id="SignalP"/>
    </source>
</evidence>
<dbReference type="Proteomes" id="UP000285211">
    <property type="component" value="Unassembled WGS sequence"/>
</dbReference>
<dbReference type="GO" id="GO:0006487">
    <property type="term" value="P:protein N-linked glycosylation"/>
    <property type="evidence" value="ECO:0007669"/>
    <property type="project" value="TreeGrafter"/>
</dbReference>
<evidence type="ECO:0000313" key="7">
    <source>
        <dbReference type="Proteomes" id="UP000285211"/>
    </source>
</evidence>
<dbReference type="InterPro" id="IPR008928">
    <property type="entry name" value="6-hairpin_glycosidase_sf"/>
</dbReference>
<organism evidence="6 7">
    <name type="scientific">Flavobacterium sufflavum</name>
    <dbReference type="NCBI Taxonomy" id="1921138"/>
    <lineage>
        <taxon>Bacteria</taxon>
        <taxon>Pseudomonadati</taxon>
        <taxon>Bacteroidota</taxon>
        <taxon>Flavobacteriia</taxon>
        <taxon>Flavobacteriales</taxon>
        <taxon>Flavobacteriaceae</taxon>
        <taxon>Flavobacterium</taxon>
    </lineage>
</organism>
<reference evidence="6 7" key="1">
    <citation type="submission" date="2019-01" db="EMBL/GenBank/DDBJ databases">
        <authorList>
            <person name="Chen W.-M."/>
        </authorList>
    </citation>
    <scope>NUCLEOTIDE SEQUENCE [LARGE SCALE GENOMIC DNA]</scope>
    <source>
        <strain evidence="6 7">BBQ-12</strain>
    </source>
</reference>
<protein>
    <submittedName>
        <fullName evidence="6">Glycoside hydrolase family 37</fullName>
    </submittedName>
</protein>
<sequence length="454" mass="52421">MTKKTTILLSLLLSYSFSVYCQQNESNVNYKSIIKSKIYKDYKGMYRKGSGSLIYPFLTPGSNQYDNVLWDWDSWLSNIALRQILTDIGTAKDKQEALKYEQGCVLNFLHYGDWDGYLPIVIWEDSKPRDIRPENIYDVNMHKPVLAQHAAFITKNIRGNAEWLREKFFHLQAFVNSYKAHHRNQATGLYYWQNDVAIGVDNDPSTFFRPNKSSASIYLNCLMYKELQAMVYLAKQLNQTAIGDEFANDAVALKAAIQKNCWDERDGFFYSVDLNLKPIDNHQDNTLGKSFIIHSGYPRDYDCLIQRIGSWSGFLALWSGIATPEQADRIVKEHYLNAKTFNAPTGVRTLSKMEKMYSVRASANPSNWRGPIWGISNYMVFKGLEKYGYKKEAKELAEKTISLFGKDFEKNGALHEYYEPETGEPLLNKGFQNWNYLVINMIAWLDGQTVVEEF</sequence>
<dbReference type="OrthoDB" id="9781878at2"/>
<dbReference type="GO" id="GO:0004573">
    <property type="term" value="F:Glc3Man9GlcNAc2 oligosaccharide glucosidase activity"/>
    <property type="evidence" value="ECO:0007669"/>
    <property type="project" value="InterPro"/>
</dbReference>
<dbReference type="AlphaFoldDB" id="A0A3S2TYI6"/>
<name>A0A3S2TYI6_9FLAO</name>
<evidence type="ECO:0000256" key="2">
    <source>
        <dbReference type="ARBA" id="ARBA00022801"/>
    </source>
</evidence>
<evidence type="ECO:0000259" key="5">
    <source>
        <dbReference type="Pfam" id="PF22422"/>
    </source>
</evidence>
<dbReference type="SUPFAM" id="SSF48208">
    <property type="entry name" value="Six-hairpin glycosidases"/>
    <property type="match status" value="1"/>
</dbReference>
<proteinExistence type="inferred from homology"/>
<evidence type="ECO:0000313" key="6">
    <source>
        <dbReference type="EMBL" id="RVT71741.1"/>
    </source>
</evidence>
<dbReference type="InterPro" id="IPR054491">
    <property type="entry name" value="MGH1-like_GH"/>
</dbReference>
<comment type="caution">
    <text evidence="6">The sequence shown here is derived from an EMBL/GenBank/DDBJ whole genome shotgun (WGS) entry which is preliminary data.</text>
</comment>
<feature type="signal peptide" evidence="4">
    <location>
        <begin position="1"/>
        <end position="21"/>
    </location>
</feature>
<dbReference type="GO" id="GO:0009311">
    <property type="term" value="P:oligosaccharide metabolic process"/>
    <property type="evidence" value="ECO:0007669"/>
    <property type="project" value="InterPro"/>
</dbReference>
<dbReference type="PANTHER" id="PTHR10412">
    <property type="entry name" value="MANNOSYL-OLIGOSACCHARIDE GLUCOSIDASE"/>
    <property type="match status" value="1"/>
</dbReference>
<keyword evidence="3" id="KW-0326">Glycosidase</keyword>
<dbReference type="RefSeq" id="WP_128197497.1">
    <property type="nucleotide sequence ID" value="NZ_SACJ01000015.1"/>
</dbReference>
<comment type="similarity">
    <text evidence="1">Belongs to the glycosyl hydrolase 63 family.</text>
</comment>
<feature type="domain" description="Mannosylglycerate hydrolase MGH1-like glycoside hydrolase" evidence="5">
    <location>
        <begin position="69"/>
        <end position="431"/>
    </location>
</feature>
<evidence type="ECO:0000256" key="1">
    <source>
        <dbReference type="ARBA" id="ARBA00010833"/>
    </source>
</evidence>
<keyword evidence="7" id="KW-1185">Reference proteome</keyword>
<accession>A0A3S2TYI6</accession>
<keyword evidence="4" id="KW-0732">Signal</keyword>
<dbReference type="PANTHER" id="PTHR10412:SF11">
    <property type="entry name" value="MANNOSYL-OLIGOSACCHARIDE GLUCOSIDASE"/>
    <property type="match status" value="1"/>
</dbReference>